<dbReference type="AlphaFoldDB" id="A0A5B0QVC6"/>
<dbReference type="EMBL" id="VDEP01000265">
    <property type="protein sequence ID" value="KAA1117247.1"/>
    <property type="molecule type" value="Genomic_DNA"/>
</dbReference>
<comment type="caution">
    <text evidence="1">The sequence shown here is derived from an EMBL/GenBank/DDBJ whole genome shotgun (WGS) entry which is preliminary data.</text>
</comment>
<accession>A0A5B0QVC6</accession>
<evidence type="ECO:0000313" key="1">
    <source>
        <dbReference type="EMBL" id="KAA1117247.1"/>
    </source>
</evidence>
<evidence type="ECO:0000313" key="2">
    <source>
        <dbReference type="Proteomes" id="UP000325313"/>
    </source>
</evidence>
<sequence>MRASSVWIPTVTSPATFMLAEVIDLGQHPSSAIWKLAGVNHPVQHLLDVPHDPSPATFKLAEVIDLGQHPSSAILKLAEVDHPVQHLLDVPHEQPLCHPGNHF</sequence>
<gene>
    <name evidence="1" type="ORF">PGTUg99_002294</name>
</gene>
<proteinExistence type="predicted"/>
<dbReference type="Proteomes" id="UP000325313">
    <property type="component" value="Unassembled WGS sequence"/>
</dbReference>
<protein>
    <submittedName>
        <fullName evidence="1">Uncharacterized protein</fullName>
    </submittedName>
</protein>
<organism evidence="1 2">
    <name type="scientific">Puccinia graminis f. sp. tritici</name>
    <dbReference type="NCBI Taxonomy" id="56615"/>
    <lineage>
        <taxon>Eukaryota</taxon>
        <taxon>Fungi</taxon>
        <taxon>Dikarya</taxon>
        <taxon>Basidiomycota</taxon>
        <taxon>Pucciniomycotina</taxon>
        <taxon>Pucciniomycetes</taxon>
        <taxon>Pucciniales</taxon>
        <taxon>Pucciniaceae</taxon>
        <taxon>Puccinia</taxon>
    </lineage>
</organism>
<name>A0A5B0QVC6_PUCGR</name>
<reference evidence="1 2" key="1">
    <citation type="submission" date="2019-05" db="EMBL/GenBank/DDBJ databases">
        <title>Emergence of the Ug99 lineage of the wheat stem rust pathogen through somatic hybridization.</title>
        <authorList>
            <person name="Li F."/>
            <person name="Upadhyaya N.M."/>
            <person name="Sperschneider J."/>
            <person name="Matny O."/>
            <person name="Nguyen-Phuc H."/>
            <person name="Mago R."/>
            <person name="Raley C."/>
            <person name="Miller M.E."/>
            <person name="Silverstein K.A.T."/>
            <person name="Henningsen E."/>
            <person name="Hirsch C.D."/>
            <person name="Visser B."/>
            <person name="Pretorius Z.A."/>
            <person name="Steffenson B.J."/>
            <person name="Schwessinger B."/>
            <person name="Dodds P.N."/>
            <person name="Figueroa M."/>
        </authorList>
    </citation>
    <scope>NUCLEOTIDE SEQUENCE [LARGE SCALE GENOMIC DNA]</scope>
    <source>
        <strain evidence="1 2">Ug99</strain>
    </source>
</reference>